<comment type="caution">
    <text evidence="10">The sequence shown here is derived from an EMBL/GenBank/DDBJ whole genome shotgun (WGS) entry which is preliminary data.</text>
</comment>
<accession>A0A367IN61</accession>
<feature type="transmembrane region" description="Helical" evidence="8">
    <location>
        <begin position="359"/>
        <end position="382"/>
    </location>
</feature>
<evidence type="ECO:0000313" key="11">
    <source>
        <dbReference type="Proteomes" id="UP000253551"/>
    </source>
</evidence>
<evidence type="ECO:0000256" key="3">
    <source>
        <dbReference type="ARBA" id="ARBA00022448"/>
    </source>
</evidence>
<dbReference type="InterPro" id="IPR051359">
    <property type="entry name" value="CaCA_antiporter"/>
</dbReference>
<dbReference type="PANTHER" id="PTHR12266:SF0">
    <property type="entry name" value="MITOCHONDRIAL SODIUM_CALCIUM EXCHANGER PROTEIN"/>
    <property type="match status" value="1"/>
</dbReference>
<dbReference type="GO" id="GO:0008324">
    <property type="term" value="F:monoatomic cation transmembrane transporter activity"/>
    <property type="evidence" value="ECO:0007669"/>
    <property type="project" value="TreeGrafter"/>
</dbReference>
<evidence type="ECO:0000256" key="5">
    <source>
        <dbReference type="ARBA" id="ARBA00022989"/>
    </source>
</evidence>
<gene>
    <name evidence="10" type="ORF">CU098_003020</name>
</gene>
<dbReference type="AlphaFoldDB" id="A0A367IN61"/>
<keyword evidence="3" id="KW-0813">Transport</keyword>
<dbReference type="STRING" id="4846.A0A367IN61"/>
<dbReference type="Proteomes" id="UP000253551">
    <property type="component" value="Unassembled WGS sequence"/>
</dbReference>
<dbReference type="InterPro" id="IPR004837">
    <property type="entry name" value="NaCa_Exmemb"/>
</dbReference>
<dbReference type="GO" id="GO:0006874">
    <property type="term" value="P:intracellular calcium ion homeostasis"/>
    <property type="evidence" value="ECO:0007669"/>
    <property type="project" value="TreeGrafter"/>
</dbReference>
<comment type="subcellular location">
    <subcellularLocation>
        <location evidence="1">Membrane</location>
        <topology evidence="1">Multi-pass membrane protein</topology>
    </subcellularLocation>
</comment>
<reference evidence="10 11" key="1">
    <citation type="journal article" date="2018" name="G3 (Bethesda)">
        <title>Phylogenetic and Phylogenomic Definition of Rhizopus Species.</title>
        <authorList>
            <person name="Gryganskyi A.P."/>
            <person name="Golan J."/>
            <person name="Dolatabadi S."/>
            <person name="Mondo S."/>
            <person name="Robb S."/>
            <person name="Idnurm A."/>
            <person name="Muszewska A."/>
            <person name="Steczkiewicz K."/>
            <person name="Masonjones S."/>
            <person name="Liao H.L."/>
            <person name="Gajdeczka M.T."/>
            <person name="Anike F."/>
            <person name="Vuek A."/>
            <person name="Anishchenko I.M."/>
            <person name="Voigt K."/>
            <person name="de Hoog G.S."/>
            <person name="Smith M.E."/>
            <person name="Heitman J."/>
            <person name="Vilgalys R."/>
            <person name="Stajich J.E."/>
        </authorList>
    </citation>
    <scope>NUCLEOTIDE SEQUENCE [LARGE SCALE GENOMIC DNA]</scope>
    <source>
        <strain evidence="10 11">LSU 92-RS-03</strain>
    </source>
</reference>
<evidence type="ECO:0000256" key="4">
    <source>
        <dbReference type="ARBA" id="ARBA00022692"/>
    </source>
</evidence>
<feature type="region of interest" description="Disordered" evidence="7">
    <location>
        <begin position="35"/>
        <end position="59"/>
    </location>
</feature>
<feature type="transmembrane region" description="Helical" evidence="8">
    <location>
        <begin position="131"/>
        <end position="150"/>
    </location>
</feature>
<keyword evidence="5 8" id="KW-1133">Transmembrane helix</keyword>
<feature type="transmembrane region" description="Helical" evidence="8">
    <location>
        <begin position="281"/>
        <end position="303"/>
    </location>
</feature>
<keyword evidence="11" id="KW-1185">Reference proteome</keyword>
<evidence type="ECO:0000259" key="9">
    <source>
        <dbReference type="Pfam" id="PF01699"/>
    </source>
</evidence>
<dbReference type="InterPro" id="IPR044880">
    <property type="entry name" value="NCX_ion-bd_dom_sf"/>
</dbReference>
<feature type="transmembrane region" description="Helical" evidence="8">
    <location>
        <begin position="394"/>
        <end position="411"/>
    </location>
</feature>
<evidence type="ECO:0000256" key="2">
    <source>
        <dbReference type="ARBA" id="ARBA00008170"/>
    </source>
</evidence>
<comment type="similarity">
    <text evidence="2">Belongs to the Ca(2+):cation antiporter (CaCA) (TC 2.A.19) family.</text>
</comment>
<evidence type="ECO:0000256" key="6">
    <source>
        <dbReference type="ARBA" id="ARBA00023136"/>
    </source>
</evidence>
<keyword evidence="4 8" id="KW-0812">Transmembrane</keyword>
<organism evidence="10 11">
    <name type="scientific">Rhizopus stolonifer</name>
    <name type="common">Rhizopus nigricans</name>
    <dbReference type="NCBI Taxonomy" id="4846"/>
    <lineage>
        <taxon>Eukaryota</taxon>
        <taxon>Fungi</taxon>
        <taxon>Fungi incertae sedis</taxon>
        <taxon>Mucoromycota</taxon>
        <taxon>Mucoromycotina</taxon>
        <taxon>Mucoromycetes</taxon>
        <taxon>Mucorales</taxon>
        <taxon>Mucorineae</taxon>
        <taxon>Rhizopodaceae</taxon>
        <taxon>Rhizopus</taxon>
    </lineage>
</organism>
<dbReference type="PANTHER" id="PTHR12266">
    <property type="entry name" value="NA+/CA2+ K+ INDEPENDENT EXCHANGER"/>
    <property type="match status" value="1"/>
</dbReference>
<evidence type="ECO:0000256" key="1">
    <source>
        <dbReference type="ARBA" id="ARBA00004141"/>
    </source>
</evidence>
<dbReference type="OrthoDB" id="407410at2759"/>
<dbReference type="Pfam" id="PF01699">
    <property type="entry name" value="Na_Ca_ex"/>
    <property type="match status" value="1"/>
</dbReference>
<evidence type="ECO:0000313" key="10">
    <source>
        <dbReference type="EMBL" id="RCH79066.1"/>
    </source>
</evidence>
<dbReference type="GO" id="GO:0016020">
    <property type="term" value="C:membrane"/>
    <property type="evidence" value="ECO:0007669"/>
    <property type="project" value="UniProtKB-SubCell"/>
</dbReference>
<evidence type="ECO:0000256" key="7">
    <source>
        <dbReference type="SAM" id="MobiDB-lite"/>
    </source>
</evidence>
<feature type="transmembrane region" description="Helical" evidence="8">
    <location>
        <begin position="225"/>
        <end position="244"/>
    </location>
</feature>
<feature type="transmembrane region" description="Helical" evidence="8">
    <location>
        <begin position="197"/>
        <end position="218"/>
    </location>
</feature>
<dbReference type="Gene3D" id="1.20.1420.30">
    <property type="entry name" value="NCX, central ion-binding region"/>
    <property type="match status" value="1"/>
</dbReference>
<evidence type="ECO:0000256" key="8">
    <source>
        <dbReference type="SAM" id="Phobius"/>
    </source>
</evidence>
<name>A0A367IN61_RHIST</name>
<protein>
    <recommendedName>
        <fullName evidence="9">Sodium/calcium exchanger membrane region domain-containing protein</fullName>
    </recommendedName>
</protein>
<feature type="transmembrane region" description="Helical" evidence="8">
    <location>
        <begin position="323"/>
        <end position="347"/>
    </location>
</feature>
<keyword evidence="6 8" id="KW-0472">Membrane</keyword>
<feature type="domain" description="Sodium/calcium exchanger membrane region" evidence="9">
    <location>
        <begin position="261"/>
        <end position="409"/>
    </location>
</feature>
<dbReference type="EMBL" id="PJQM01006808">
    <property type="protein sequence ID" value="RCH79066.1"/>
    <property type="molecule type" value="Genomic_DNA"/>
</dbReference>
<proteinExistence type="inferred from homology"/>
<feature type="transmembrane region" description="Helical" evidence="8">
    <location>
        <begin position="256"/>
        <end position="274"/>
    </location>
</feature>
<sequence>MNHQRNGLHPKLRIRTSLFQAIEFQDVVQSLQSTSSRSNHFRSRPSRSTRQQSSTHELYSDEVSLHRAESIHNDIASTTFSRFSFHPRYTLRKLFNKLFSTSSQRHIRRQVRKHLFPTLVGFRQKSMFSKISSVLSLPVIFSLAATLPVVRESALKSNTIELNDDINDLLQDYNEDEDEDQMQVTTDMVMQSEEGTWVKWLTAVQLFGGPLLVSFVLITQEIAPAFIVLPVILSISTSMSLAFWFTTSATKQPRLYWMMCFVGFAIAVVWIFLIANEVVSVLQAIGMALGVSEAILGLTVFALGNSLGDFVANVTMAKMGYPLMAMSACFGGPMLNIMLGVGIGATYVTSQRNEPYTIYVSKTIVVSSIGLLIVLISSLILVPFNGFRMSRGFGYSWIAIYLICTAINLYIEIQS</sequence>